<proteinExistence type="predicted"/>
<accession>A0ABS9KBI1</accession>
<name>A0ABS9KBI1_9BACT</name>
<reference evidence="1" key="1">
    <citation type="submission" date="2022-01" db="EMBL/GenBank/DDBJ databases">
        <authorList>
            <person name="Wang Y."/>
        </authorList>
    </citation>
    <scope>NUCLEOTIDE SEQUENCE</scope>
    <source>
        <strain evidence="1">WB101</strain>
    </source>
</reference>
<gene>
    <name evidence="1" type="ORF">L6773_06555</name>
</gene>
<keyword evidence="2" id="KW-1185">Reference proteome</keyword>
<evidence type="ECO:0008006" key="3">
    <source>
        <dbReference type="Google" id="ProtNLM"/>
    </source>
</evidence>
<sequence>MKRKKINIGAISKTLNRSEMKKIMAGSDQGGGGGGTGGCYICIGGIHCYQVGTGEHGKTKCTDRGYPDYGCDTSGSSTCIG</sequence>
<reference evidence="1" key="2">
    <citation type="submission" date="2024-05" db="EMBL/GenBank/DDBJ databases">
        <title>Rhodohalobacter halophilus gen. nov., sp. nov., a moderately halophilic member of the family Balneolaceae.</title>
        <authorList>
            <person name="Xia J."/>
        </authorList>
    </citation>
    <scope>NUCLEOTIDE SEQUENCE</scope>
    <source>
        <strain evidence="1">WB101</strain>
    </source>
</reference>
<evidence type="ECO:0000313" key="1">
    <source>
        <dbReference type="EMBL" id="MCG2588220.1"/>
    </source>
</evidence>
<dbReference type="EMBL" id="JAKLWS010000006">
    <property type="protein sequence ID" value="MCG2588220.1"/>
    <property type="molecule type" value="Genomic_DNA"/>
</dbReference>
<evidence type="ECO:0000313" key="2">
    <source>
        <dbReference type="Proteomes" id="UP001165366"/>
    </source>
</evidence>
<dbReference type="Proteomes" id="UP001165366">
    <property type="component" value="Unassembled WGS sequence"/>
</dbReference>
<organism evidence="1 2">
    <name type="scientific">Rhodohalobacter sulfatireducens</name>
    <dbReference type="NCBI Taxonomy" id="2911366"/>
    <lineage>
        <taxon>Bacteria</taxon>
        <taxon>Pseudomonadati</taxon>
        <taxon>Balneolota</taxon>
        <taxon>Balneolia</taxon>
        <taxon>Balneolales</taxon>
        <taxon>Balneolaceae</taxon>
        <taxon>Rhodohalobacter</taxon>
    </lineage>
</organism>
<comment type="caution">
    <text evidence="1">The sequence shown here is derived from an EMBL/GenBank/DDBJ whole genome shotgun (WGS) entry which is preliminary data.</text>
</comment>
<protein>
    <recommendedName>
        <fullName evidence="3">Bacteriocin</fullName>
    </recommendedName>
</protein>